<feature type="non-terminal residue" evidence="1">
    <location>
        <position position="1"/>
    </location>
</feature>
<sequence>KQIAETAIELSKKILKKEISKTSQKEIIDEFLNSKLNKEEI</sequence>
<protein>
    <submittedName>
        <fullName evidence="1">Uncharacterized protein</fullName>
    </submittedName>
</protein>
<dbReference type="STRING" id="747682.MALL_0047"/>
<evidence type="ECO:0000313" key="2">
    <source>
        <dbReference type="Proteomes" id="UP000004757"/>
    </source>
</evidence>
<dbReference type="AlphaFoldDB" id="D4XVQ7"/>
<dbReference type="EMBL" id="ADNC01000008">
    <property type="protein sequence ID" value="EFF41571.1"/>
    <property type="molecule type" value="Genomic_DNA"/>
</dbReference>
<gene>
    <name evidence="1" type="ORF">MALL_0047</name>
</gene>
<comment type="caution">
    <text evidence="1">The sequence shown here is derived from an EMBL/GenBank/DDBJ whole genome shotgun (WGS) entry which is preliminary data.</text>
</comment>
<name>D4XVQ7_9BACT</name>
<accession>D4XVQ7</accession>
<organism evidence="1 2">
    <name type="scientific">Mycoplasmopsis alligatoris A21JP2</name>
    <dbReference type="NCBI Taxonomy" id="747682"/>
    <lineage>
        <taxon>Bacteria</taxon>
        <taxon>Bacillati</taxon>
        <taxon>Mycoplasmatota</taxon>
        <taxon>Mycoplasmoidales</taxon>
        <taxon>Metamycoplasmataceae</taxon>
        <taxon>Mycoplasmopsis</taxon>
    </lineage>
</organism>
<reference evidence="1 2" key="1">
    <citation type="submission" date="2010-03" db="EMBL/GenBank/DDBJ databases">
        <authorList>
            <person name="Glass J.I."/>
            <person name="Benders G.A."/>
            <person name="Durkin A.S."/>
            <person name="Farmerie W.G."/>
            <person name="Hlavinka K."/>
            <person name="Hostetler J."/>
            <person name="Jackson J."/>
            <person name="May M.A."/>
            <person name="Miller R.H."/>
            <person name="Paralanov V."/>
            <person name="Radune D."/>
            <person name="Szczypinski B."/>
            <person name="Brown D.R."/>
        </authorList>
    </citation>
    <scope>NUCLEOTIDE SEQUENCE [LARGE SCALE GENOMIC DNA]</scope>
    <source>
        <strain evidence="1 2">A21JP2</strain>
    </source>
</reference>
<dbReference type="Proteomes" id="UP000004757">
    <property type="component" value="Unassembled WGS sequence"/>
</dbReference>
<proteinExistence type="predicted"/>
<evidence type="ECO:0000313" key="1">
    <source>
        <dbReference type="EMBL" id="EFF41571.1"/>
    </source>
</evidence>
<keyword evidence="2" id="KW-1185">Reference proteome</keyword>